<dbReference type="CDD" id="cd01949">
    <property type="entry name" value="GGDEF"/>
    <property type="match status" value="1"/>
</dbReference>
<dbReference type="InterPro" id="IPR000700">
    <property type="entry name" value="PAS-assoc_C"/>
</dbReference>
<dbReference type="SMART" id="SM00086">
    <property type="entry name" value="PAC"/>
    <property type="match status" value="2"/>
</dbReference>
<dbReference type="PROSITE" id="PS50883">
    <property type="entry name" value="EAL"/>
    <property type="match status" value="1"/>
</dbReference>
<dbReference type="InterPro" id="IPR001610">
    <property type="entry name" value="PAC"/>
</dbReference>
<dbReference type="InterPro" id="IPR043128">
    <property type="entry name" value="Rev_trsase/Diguanyl_cyclase"/>
</dbReference>
<protein>
    <submittedName>
        <fullName evidence="5">Uncharacterized protein</fullName>
    </submittedName>
</protein>
<dbReference type="Proteomes" id="UP000063429">
    <property type="component" value="Chromosome"/>
</dbReference>
<dbReference type="SMART" id="SM00052">
    <property type="entry name" value="EAL"/>
    <property type="match status" value="1"/>
</dbReference>
<dbReference type="SMART" id="SM00267">
    <property type="entry name" value="GGDEF"/>
    <property type="match status" value="1"/>
</dbReference>
<keyword evidence="6" id="KW-1185">Reference proteome</keyword>
<dbReference type="NCBIfam" id="TIGR00229">
    <property type="entry name" value="sensory_box"/>
    <property type="match status" value="2"/>
</dbReference>
<dbReference type="Pfam" id="PF00563">
    <property type="entry name" value="EAL"/>
    <property type="match status" value="1"/>
</dbReference>
<dbReference type="SMART" id="SM00091">
    <property type="entry name" value="PAS"/>
    <property type="match status" value="3"/>
</dbReference>
<proteinExistence type="predicted"/>
<dbReference type="InterPro" id="IPR052155">
    <property type="entry name" value="Biofilm_reg_signaling"/>
</dbReference>
<dbReference type="SUPFAM" id="SSF55785">
    <property type="entry name" value="PYP-like sensor domain (PAS domain)"/>
    <property type="match status" value="2"/>
</dbReference>
<dbReference type="Gene3D" id="3.30.70.270">
    <property type="match status" value="1"/>
</dbReference>
<dbReference type="PROSITE" id="PS50113">
    <property type="entry name" value="PAC"/>
    <property type="match status" value="2"/>
</dbReference>
<evidence type="ECO:0000259" key="2">
    <source>
        <dbReference type="PROSITE" id="PS50113"/>
    </source>
</evidence>
<dbReference type="InterPro" id="IPR001633">
    <property type="entry name" value="EAL_dom"/>
</dbReference>
<dbReference type="Gene3D" id="3.20.20.450">
    <property type="entry name" value="EAL domain"/>
    <property type="match status" value="1"/>
</dbReference>
<feature type="domain" description="PAS" evidence="1">
    <location>
        <begin position="15"/>
        <end position="85"/>
    </location>
</feature>
<sequence length="696" mass="77807">MRLKPISVPVGKRLGDDRFQAIVRSSGDAIIGKTLNGIVTSWNEGAERLFGYTEKEMLGLQMLRLFPIERLDEEYYILERILNGEQVAPFETIRIHKDGSKVPVSVSISPVCDEDGNVVGTSKIARNISNQLRLEGAAEQFRALVDSSDDAIISKTMHGRISSWNRAAETIFGYTEAEMLGQPMLRLFPAERLEEEAFILNKILAGEKVEHFETVRIHKNGKRIHVSATISPIRDREGNIVGASSIARDITMLRRQQEELEHLAHFDALTDLPNRLLLSDRLRQAIALSKRSGKPLAVLYLDLDGFKLINDLHGHDVGDALLVAISERIVGTLRDTDTLARIGGDEFVAVLVDIDSNAKLKRLLERILKACAIPVQIGDKHLEVTASIGVTTYPYDDVSEDQLMRHADLAMYEAKQAGKNRYHLFDAPREAEGKSRHVYVRRLAEALENDELVLHYQPKVNMKTRTVVGVEALLRWQHPERGLLAPALFLPLIEGHHLNEDIGIWVASNALAQMEQWRQAGIRMPVSINLAPNQLQDTRFPAVMQELLARYPHIAPCDLELEILETSAMHDIEAVSRVMQSCRELGVQFSIDDFGTGYSSLTYLKRLPACTLKIDQSFVRDMLSDHEDLAIVRGVIGLAKAFGRKVIAEGVESEQHAVKLLKMGCELAQGYGIARPMHADAFSGWLGEWEATAKRG</sequence>
<accession>A0ABN4I2Q2</accession>
<dbReference type="NCBIfam" id="TIGR00254">
    <property type="entry name" value="GGDEF"/>
    <property type="match status" value="1"/>
</dbReference>
<dbReference type="PROSITE" id="PS50112">
    <property type="entry name" value="PAS"/>
    <property type="match status" value="2"/>
</dbReference>
<evidence type="ECO:0000313" key="5">
    <source>
        <dbReference type="EMBL" id="AKZ65345.1"/>
    </source>
</evidence>
<dbReference type="SUPFAM" id="SSF141868">
    <property type="entry name" value="EAL domain-like"/>
    <property type="match status" value="1"/>
</dbReference>
<dbReference type="Pfam" id="PF00990">
    <property type="entry name" value="GGDEF"/>
    <property type="match status" value="1"/>
</dbReference>
<dbReference type="Gene3D" id="3.30.450.20">
    <property type="entry name" value="PAS domain"/>
    <property type="match status" value="2"/>
</dbReference>
<feature type="domain" description="GGDEF" evidence="4">
    <location>
        <begin position="294"/>
        <end position="427"/>
    </location>
</feature>
<dbReference type="Pfam" id="PF13426">
    <property type="entry name" value="PAS_9"/>
    <property type="match status" value="1"/>
</dbReference>
<dbReference type="Pfam" id="PF00989">
    <property type="entry name" value="PAS"/>
    <property type="match status" value="1"/>
</dbReference>
<dbReference type="CDD" id="cd01948">
    <property type="entry name" value="EAL"/>
    <property type="match status" value="1"/>
</dbReference>
<evidence type="ECO:0000259" key="4">
    <source>
        <dbReference type="PROSITE" id="PS50887"/>
    </source>
</evidence>
<evidence type="ECO:0000313" key="6">
    <source>
        <dbReference type="Proteomes" id="UP000063429"/>
    </source>
</evidence>
<gene>
    <name evidence="5" type="ORF">F506_12915</name>
</gene>
<feature type="domain" description="PAS" evidence="1">
    <location>
        <begin position="137"/>
        <end position="207"/>
    </location>
</feature>
<feature type="domain" description="PAC" evidence="2">
    <location>
        <begin position="86"/>
        <end position="140"/>
    </location>
</feature>
<evidence type="ECO:0000259" key="3">
    <source>
        <dbReference type="PROSITE" id="PS50883"/>
    </source>
</evidence>
<reference evidence="6" key="1">
    <citation type="journal article" date="2015" name="Genome Announc.">
        <title>Complete Genome Sequence of Herbaspirillum hiltneri N3 (DSM 17495), Isolated from Surface-Sterilized Wheat Roots.</title>
        <authorList>
            <person name="Guizelini D."/>
            <person name="Saizaki P.M."/>
            <person name="Coimbra N.A."/>
            <person name="Weiss V.A."/>
            <person name="Faoro H."/>
            <person name="Sfeir M.Z."/>
            <person name="Baura V.A."/>
            <person name="Monteiro R.A."/>
            <person name="Chubatsu L.S."/>
            <person name="Souza E.M."/>
            <person name="Cruz L.M."/>
            <person name="Pedrosa F.O."/>
            <person name="Raittz R.T."/>
            <person name="Marchaukoski J.N."/>
            <person name="Steffens M.B."/>
        </authorList>
    </citation>
    <scope>NUCLEOTIDE SEQUENCE [LARGE SCALE GENOMIC DNA]</scope>
    <source>
        <strain evidence="6">N3</strain>
    </source>
</reference>
<dbReference type="PANTHER" id="PTHR44757">
    <property type="entry name" value="DIGUANYLATE CYCLASE DGCP"/>
    <property type="match status" value="1"/>
</dbReference>
<dbReference type="InterPro" id="IPR035919">
    <property type="entry name" value="EAL_sf"/>
</dbReference>
<evidence type="ECO:0000259" key="1">
    <source>
        <dbReference type="PROSITE" id="PS50112"/>
    </source>
</evidence>
<dbReference type="EMBL" id="CP011409">
    <property type="protein sequence ID" value="AKZ65345.1"/>
    <property type="molecule type" value="Genomic_DNA"/>
</dbReference>
<feature type="domain" description="EAL" evidence="3">
    <location>
        <begin position="436"/>
        <end position="690"/>
    </location>
</feature>
<dbReference type="PANTHER" id="PTHR44757:SF2">
    <property type="entry name" value="BIOFILM ARCHITECTURE MAINTENANCE PROTEIN MBAA"/>
    <property type="match status" value="1"/>
</dbReference>
<dbReference type="InterPro" id="IPR035965">
    <property type="entry name" value="PAS-like_dom_sf"/>
</dbReference>
<dbReference type="InterPro" id="IPR000160">
    <property type="entry name" value="GGDEF_dom"/>
</dbReference>
<dbReference type="InterPro" id="IPR029787">
    <property type="entry name" value="Nucleotide_cyclase"/>
</dbReference>
<name>A0ABN4I2Q2_9BURK</name>
<dbReference type="PROSITE" id="PS50887">
    <property type="entry name" value="GGDEF"/>
    <property type="match status" value="1"/>
</dbReference>
<dbReference type="CDD" id="cd00130">
    <property type="entry name" value="PAS"/>
    <property type="match status" value="2"/>
</dbReference>
<dbReference type="SUPFAM" id="SSF55073">
    <property type="entry name" value="Nucleotide cyclase"/>
    <property type="match status" value="1"/>
</dbReference>
<organism evidence="5 6">
    <name type="scientific">Herbaspirillum hiltneri N3</name>
    <dbReference type="NCBI Taxonomy" id="1262470"/>
    <lineage>
        <taxon>Bacteria</taxon>
        <taxon>Pseudomonadati</taxon>
        <taxon>Pseudomonadota</taxon>
        <taxon>Betaproteobacteria</taxon>
        <taxon>Burkholderiales</taxon>
        <taxon>Oxalobacteraceae</taxon>
        <taxon>Herbaspirillum</taxon>
    </lineage>
</organism>
<feature type="domain" description="PAC" evidence="2">
    <location>
        <begin position="210"/>
        <end position="262"/>
    </location>
</feature>
<dbReference type="InterPro" id="IPR000014">
    <property type="entry name" value="PAS"/>
</dbReference>
<dbReference type="InterPro" id="IPR013767">
    <property type="entry name" value="PAS_fold"/>
</dbReference>